<evidence type="ECO:0000313" key="3">
    <source>
        <dbReference type="Proteomes" id="UP000004931"/>
    </source>
</evidence>
<dbReference type="InterPro" id="IPR007359">
    <property type="entry name" value="SigmaE_reg_RseC_MucC"/>
</dbReference>
<feature type="transmembrane region" description="Helical" evidence="1">
    <location>
        <begin position="108"/>
        <end position="127"/>
    </location>
</feature>
<dbReference type="STRING" id="247633.GP2143_08239"/>
<dbReference type="AlphaFoldDB" id="A0YCK5"/>
<dbReference type="Pfam" id="PF04246">
    <property type="entry name" value="RseC_MucC"/>
    <property type="match status" value="1"/>
</dbReference>
<keyword evidence="1" id="KW-0812">Transmembrane</keyword>
<dbReference type="PIRSF" id="PIRSF004923">
    <property type="entry name" value="RseC"/>
    <property type="match status" value="1"/>
</dbReference>
<keyword evidence="1" id="KW-0472">Membrane</keyword>
<accession>A0YCK5</accession>
<keyword evidence="1" id="KW-1133">Transmembrane helix</keyword>
<comment type="caution">
    <text evidence="2">The sequence shown here is derived from an EMBL/GenBank/DDBJ whole genome shotgun (WGS) entry which is preliminary data.</text>
</comment>
<sequence>MMKETGRIAAIEPDCLWVETIRQTTCNSCSAQKGCGHGILGKIGSGKSHYVRVLLGGSSPEQFVVDDDIDIVIPESSLVAGAMVVYLVPIITMLTAAITVSQWQSGDFWVFSGSVVGFIAGLGLVRWHALNNRNNQNYQPVVLVGQEFTKDKTLSIVEIQ</sequence>
<feature type="transmembrane region" description="Helical" evidence="1">
    <location>
        <begin position="78"/>
        <end position="102"/>
    </location>
</feature>
<dbReference type="OrthoDB" id="9795854at2"/>
<dbReference type="InterPro" id="IPR026268">
    <property type="entry name" value="RseC"/>
</dbReference>
<dbReference type="PANTHER" id="PTHR35867">
    <property type="entry name" value="PROTEIN RSEC"/>
    <property type="match status" value="1"/>
</dbReference>
<name>A0YCK5_9GAMM</name>
<gene>
    <name evidence="2" type="ORF">GP2143_08239</name>
</gene>
<dbReference type="EMBL" id="AAVT01000003">
    <property type="protein sequence ID" value="EAW31524.1"/>
    <property type="molecule type" value="Genomic_DNA"/>
</dbReference>
<dbReference type="SUPFAM" id="SSF53795">
    <property type="entry name" value="PEP carboxykinase-like"/>
    <property type="match status" value="1"/>
</dbReference>
<protein>
    <submittedName>
        <fullName evidence="2">Positive regulator for alginate biosynthesis MucC</fullName>
    </submittedName>
</protein>
<proteinExistence type="predicted"/>
<dbReference type="Proteomes" id="UP000004931">
    <property type="component" value="Unassembled WGS sequence"/>
</dbReference>
<dbReference type="PANTHER" id="PTHR35867:SF1">
    <property type="entry name" value="PROTEIN RSEC"/>
    <property type="match status" value="1"/>
</dbReference>
<evidence type="ECO:0000313" key="2">
    <source>
        <dbReference type="EMBL" id="EAW31524.1"/>
    </source>
</evidence>
<keyword evidence="3" id="KW-1185">Reference proteome</keyword>
<evidence type="ECO:0000256" key="1">
    <source>
        <dbReference type="SAM" id="Phobius"/>
    </source>
</evidence>
<reference evidence="2 3" key="1">
    <citation type="journal article" date="2010" name="J. Bacteriol.">
        <title>Genome sequence of the oligotrophic marine Gammaproteobacterium HTCC2143, isolated from the Oregon Coast.</title>
        <authorList>
            <person name="Oh H.M."/>
            <person name="Kang I."/>
            <person name="Ferriera S."/>
            <person name="Giovannoni S.J."/>
            <person name="Cho J.C."/>
        </authorList>
    </citation>
    <scope>NUCLEOTIDE SEQUENCE [LARGE SCALE GENOMIC DNA]</scope>
    <source>
        <strain evidence="2 3">HTCC2143</strain>
    </source>
</reference>
<dbReference type="eggNOG" id="COG3086">
    <property type="taxonomic scope" value="Bacteria"/>
</dbReference>
<organism evidence="2 3">
    <name type="scientific">marine gamma proteobacterium HTCC2143</name>
    <dbReference type="NCBI Taxonomy" id="247633"/>
    <lineage>
        <taxon>Bacteria</taxon>
        <taxon>Pseudomonadati</taxon>
        <taxon>Pseudomonadota</taxon>
        <taxon>Gammaproteobacteria</taxon>
        <taxon>Cellvibrionales</taxon>
        <taxon>Spongiibacteraceae</taxon>
        <taxon>BD1-7 clade</taxon>
    </lineage>
</organism>